<dbReference type="Pfam" id="PF00453">
    <property type="entry name" value="Ribosomal_L20"/>
    <property type="match status" value="1"/>
</dbReference>
<sequence>MPRVKRGTVRRAKREKLLTLAKGYYANKSKLYRFAKEAVDRALKSAFVGRRRKKRDFRRLWIVRINAAARQQGISYSQFIAGLSRAGVTVDRKMLAELAVSEPSAFAALTSRAKDALKQQNA</sequence>
<dbReference type="FunFam" id="1.10.1900.20:FF:000001">
    <property type="entry name" value="50S ribosomal protein L20"/>
    <property type="match status" value="1"/>
</dbReference>
<keyword evidence="10" id="KW-1185">Reference proteome</keyword>
<dbReference type="Gene3D" id="1.10.1900.20">
    <property type="entry name" value="Ribosomal protein L20"/>
    <property type="match status" value="1"/>
</dbReference>
<protein>
    <recommendedName>
        <fullName evidence="6 7">Large ribosomal subunit protein bL20</fullName>
    </recommendedName>
</protein>
<dbReference type="PANTHER" id="PTHR10986">
    <property type="entry name" value="39S RIBOSOMAL PROTEIN L20"/>
    <property type="match status" value="1"/>
</dbReference>
<dbReference type="InterPro" id="IPR005813">
    <property type="entry name" value="Ribosomal_bL20"/>
</dbReference>
<dbReference type="Gene3D" id="6.10.160.10">
    <property type="match status" value="1"/>
</dbReference>
<dbReference type="PATRIC" id="fig|1813736.3.peg.3044"/>
<comment type="function">
    <text evidence="7 8">Binds directly to 23S ribosomal RNA and is necessary for the in vitro assembly process of the 50S ribosomal subunit. It is not involved in the protein synthesizing functions of that subunit.</text>
</comment>
<comment type="similarity">
    <text evidence="1 7 8">Belongs to the bacterial ribosomal protein bL20 family.</text>
</comment>
<evidence type="ECO:0000256" key="8">
    <source>
        <dbReference type="RuleBase" id="RU000560"/>
    </source>
</evidence>
<keyword evidence="2 7" id="KW-0699">rRNA-binding</keyword>
<dbReference type="GO" id="GO:1990904">
    <property type="term" value="C:ribonucleoprotein complex"/>
    <property type="evidence" value="ECO:0007669"/>
    <property type="project" value="UniProtKB-KW"/>
</dbReference>
<evidence type="ECO:0000313" key="10">
    <source>
        <dbReference type="Proteomes" id="UP000076079"/>
    </source>
</evidence>
<dbReference type="InterPro" id="IPR049946">
    <property type="entry name" value="RIBOSOMAL_L20_CS"/>
</dbReference>
<reference evidence="10" key="2">
    <citation type="submission" date="2016-04" db="EMBL/GenBank/DDBJ databases">
        <title>First Complete Genome Sequence of a Subdivision 6 Acidobacterium.</title>
        <authorList>
            <person name="Huang S."/>
            <person name="Vieira S."/>
            <person name="Bunk B."/>
            <person name="Riedel T."/>
            <person name="Sproeer C."/>
            <person name="Overmann J."/>
        </authorList>
    </citation>
    <scope>NUCLEOTIDE SEQUENCE [LARGE SCALE GENOMIC DNA]</scope>
    <source>
        <strain evidence="10">DSM 100886 HEG_-6_39</strain>
    </source>
</reference>
<dbReference type="InterPro" id="IPR035566">
    <property type="entry name" value="Ribosomal_protein_bL20_C"/>
</dbReference>
<dbReference type="HAMAP" id="MF_00382">
    <property type="entry name" value="Ribosomal_bL20"/>
    <property type="match status" value="1"/>
</dbReference>
<dbReference type="EMBL" id="CP015136">
    <property type="protein sequence ID" value="AMY09632.1"/>
    <property type="molecule type" value="Genomic_DNA"/>
</dbReference>
<dbReference type="AlphaFoldDB" id="A0A143PM06"/>
<organism evidence="9 10">
    <name type="scientific">Luteitalea pratensis</name>
    <dbReference type="NCBI Taxonomy" id="1855912"/>
    <lineage>
        <taxon>Bacteria</taxon>
        <taxon>Pseudomonadati</taxon>
        <taxon>Acidobacteriota</taxon>
        <taxon>Vicinamibacteria</taxon>
        <taxon>Vicinamibacterales</taxon>
        <taxon>Vicinamibacteraceae</taxon>
        <taxon>Luteitalea</taxon>
    </lineage>
</organism>
<dbReference type="NCBIfam" id="TIGR01032">
    <property type="entry name" value="rplT_bact"/>
    <property type="match status" value="1"/>
</dbReference>
<evidence type="ECO:0000313" key="9">
    <source>
        <dbReference type="EMBL" id="AMY09632.1"/>
    </source>
</evidence>
<evidence type="ECO:0000256" key="4">
    <source>
        <dbReference type="ARBA" id="ARBA00022980"/>
    </source>
</evidence>
<evidence type="ECO:0000256" key="3">
    <source>
        <dbReference type="ARBA" id="ARBA00022884"/>
    </source>
</evidence>
<gene>
    <name evidence="7 9" type="primary">rplT</name>
    <name evidence="9" type="ORF">LuPra_02853</name>
</gene>
<dbReference type="OrthoDB" id="9808966at2"/>
<dbReference type="GO" id="GO:0019843">
    <property type="term" value="F:rRNA binding"/>
    <property type="evidence" value="ECO:0007669"/>
    <property type="project" value="UniProtKB-UniRule"/>
</dbReference>
<evidence type="ECO:0000256" key="6">
    <source>
        <dbReference type="ARBA" id="ARBA00035172"/>
    </source>
</evidence>
<dbReference type="PRINTS" id="PR00062">
    <property type="entry name" value="RIBOSOMALL20"/>
</dbReference>
<name>A0A143PM06_LUTPR</name>
<proteinExistence type="inferred from homology"/>
<accession>A0A143PM06</accession>
<dbReference type="RefSeq" id="WP_110171368.1">
    <property type="nucleotide sequence ID" value="NZ_CP015136.1"/>
</dbReference>
<dbReference type="KEGG" id="abac:LuPra_02853"/>
<dbReference type="GO" id="GO:0003735">
    <property type="term" value="F:structural constituent of ribosome"/>
    <property type="evidence" value="ECO:0007669"/>
    <property type="project" value="InterPro"/>
</dbReference>
<evidence type="ECO:0000256" key="1">
    <source>
        <dbReference type="ARBA" id="ARBA00007698"/>
    </source>
</evidence>
<dbReference type="GO" id="GO:0006412">
    <property type="term" value="P:translation"/>
    <property type="evidence" value="ECO:0007669"/>
    <property type="project" value="InterPro"/>
</dbReference>
<keyword evidence="4 7" id="KW-0689">Ribosomal protein</keyword>
<reference evidence="9 10" key="1">
    <citation type="journal article" date="2016" name="Genome Announc.">
        <title>First Complete Genome Sequence of a Subdivision 6 Acidobacterium Strain.</title>
        <authorList>
            <person name="Huang S."/>
            <person name="Vieira S."/>
            <person name="Bunk B."/>
            <person name="Riedel T."/>
            <person name="Sproer C."/>
            <person name="Overmann J."/>
        </authorList>
    </citation>
    <scope>NUCLEOTIDE SEQUENCE [LARGE SCALE GENOMIC DNA]</scope>
    <source>
        <strain evidence="10">DSM 100886 HEG_-6_39</strain>
    </source>
</reference>
<dbReference type="STRING" id="1855912.LuPra_02853"/>
<dbReference type="PROSITE" id="PS00937">
    <property type="entry name" value="RIBOSOMAL_L20"/>
    <property type="match status" value="1"/>
</dbReference>
<keyword evidence="5 7" id="KW-0687">Ribonucleoprotein</keyword>
<dbReference type="Proteomes" id="UP000076079">
    <property type="component" value="Chromosome"/>
</dbReference>
<evidence type="ECO:0000256" key="5">
    <source>
        <dbReference type="ARBA" id="ARBA00023274"/>
    </source>
</evidence>
<evidence type="ECO:0000256" key="7">
    <source>
        <dbReference type="HAMAP-Rule" id="MF_00382"/>
    </source>
</evidence>
<dbReference type="SUPFAM" id="SSF74731">
    <property type="entry name" value="Ribosomal protein L20"/>
    <property type="match status" value="1"/>
</dbReference>
<dbReference type="GO" id="GO:0000027">
    <property type="term" value="P:ribosomal large subunit assembly"/>
    <property type="evidence" value="ECO:0007669"/>
    <property type="project" value="UniProtKB-UniRule"/>
</dbReference>
<evidence type="ECO:0000256" key="2">
    <source>
        <dbReference type="ARBA" id="ARBA00022730"/>
    </source>
</evidence>
<keyword evidence="3 7" id="KW-0694">RNA-binding</keyword>
<dbReference type="GO" id="GO:0005840">
    <property type="term" value="C:ribosome"/>
    <property type="evidence" value="ECO:0007669"/>
    <property type="project" value="UniProtKB-KW"/>
</dbReference>
<dbReference type="CDD" id="cd07026">
    <property type="entry name" value="Ribosomal_L20"/>
    <property type="match status" value="1"/>
</dbReference>